<evidence type="ECO:0000313" key="2">
    <source>
        <dbReference type="Proteomes" id="UP000198757"/>
    </source>
</evidence>
<dbReference type="RefSeq" id="WP_090389927.1">
    <property type="nucleotide sequence ID" value="NZ_FMZO01000004.1"/>
</dbReference>
<reference evidence="2" key="1">
    <citation type="submission" date="2016-10" db="EMBL/GenBank/DDBJ databases">
        <authorList>
            <person name="Varghese N."/>
            <person name="Submissions S."/>
        </authorList>
    </citation>
    <scope>NUCLEOTIDE SEQUENCE [LARGE SCALE GENOMIC DNA]</scope>
    <source>
        <strain evidence="2">DSM 25811 / CCM 8410 / LMG 26954 / E90</strain>
    </source>
</reference>
<protein>
    <submittedName>
        <fullName evidence="1">Antitoxin component YwqK of the YwqJK toxin-antitoxin module</fullName>
    </submittedName>
</protein>
<dbReference type="AlphaFoldDB" id="A0A1G6QAY1"/>
<name>A0A1G6QAY1_NIADE</name>
<dbReference type="SUPFAM" id="SSF82185">
    <property type="entry name" value="Histone H3 K4-specific methyltransferase SET7/9 N-terminal domain"/>
    <property type="match status" value="1"/>
</dbReference>
<gene>
    <name evidence="1" type="ORF">SAMN04487894_104322</name>
</gene>
<proteinExistence type="predicted"/>
<dbReference type="OrthoDB" id="1524045at2"/>
<organism evidence="1 2">
    <name type="scientific">Niabella drilacis (strain DSM 25811 / CCM 8410 / CCUG 62505 / LMG 26954 / E90)</name>
    <dbReference type="NCBI Taxonomy" id="1285928"/>
    <lineage>
        <taxon>Bacteria</taxon>
        <taxon>Pseudomonadati</taxon>
        <taxon>Bacteroidota</taxon>
        <taxon>Chitinophagia</taxon>
        <taxon>Chitinophagales</taxon>
        <taxon>Chitinophagaceae</taxon>
        <taxon>Niabella</taxon>
    </lineage>
</organism>
<dbReference type="STRING" id="1285928.SAMN04487894_104322"/>
<dbReference type="Gene3D" id="3.30.1150.10">
    <property type="match status" value="1"/>
</dbReference>
<dbReference type="Proteomes" id="UP000198757">
    <property type="component" value="Unassembled WGS sequence"/>
</dbReference>
<dbReference type="EMBL" id="FMZO01000004">
    <property type="protein sequence ID" value="SDC88836.1"/>
    <property type="molecule type" value="Genomic_DNA"/>
</dbReference>
<keyword evidence="2" id="KW-1185">Reference proteome</keyword>
<accession>A0A1G6QAY1</accession>
<dbReference type="Gene3D" id="2.20.110.10">
    <property type="entry name" value="Histone H3 K4-specific methyltransferase SET7/9 N-terminal domain"/>
    <property type="match status" value="2"/>
</dbReference>
<sequence length="318" mass="36128">MKPILPLLLILAAVQFSSAQKVEKYFDYRWKECAPVNARYYSLTIKTDSGWTRKDYYINERKLQMKGLYADEDCKIKNGFFTYFYPDGDIEHTGKFLDDKREGLWLGYARNQQLTDSSVYKTGQVTGTSLKWNSAGQLTDSLVLSPDGSGTRLSRFANGRISSSGKLSAGEKQNGAWTYYHRNGTKSSVEEYREGALVNRKYFSELGKPVSDTANTERTASFPGGNAAWQNYLVSRLVMPPNYKIENSDRAIVVVDFIVDEEGRIEDAFTSVPFHPAFDKIALDIIKASPKWNPATDAHNRKAKAYRRQPVNFVQVRR</sequence>
<evidence type="ECO:0000313" key="1">
    <source>
        <dbReference type="EMBL" id="SDC88836.1"/>
    </source>
</evidence>
<dbReference type="SUPFAM" id="SSF74653">
    <property type="entry name" value="TolA/TonB C-terminal domain"/>
    <property type="match status" value="1"/>
</dbReference>